<proteinExistence type="inferred from homology"/>
<feature type="domain" description="Hemerythrin-like" evidence="4">
    <location>
        <begin position="13"/>
        <end position="128"/>
    </location>
</feature>
<name>A0A1M6CBK0_9FIRM</name>
<dbReference type="Gene3D" id="1.20.120.50">
    <property type="entry name" value="Hemerythrin-like"/>
    <property type="match status" value="1"/>
</dbReference>
<evidence type="ECO:0000256" key="2">
    <source>
        <dbReference type="ARBA" id="ARBA00022723"/>
    </source>
</evidence>
<comment type="similarity">
    <text evidence="1">Belongs to the hemerythrin family.</text>
</comment>
<dbReference type="NCBIfam" id="TIGR02481">
    <property type="entry name" value="hemeryth_dom"/>
    <property type="match status" value="1"/>
</dbReference>
<evidence type="ECO:0000313" key="6">
    <source>
        <dbReference type="Proteomes" id="UP000184442"/>
    </source>
</evidence>
<dbReference type="OrthoDB" id="9797092at2"/>
<dbReference type="InterPro" id="IPR016131">
    <property type="entry name" value="Haemerythrin_Fe_BS"/>
</dbReference>
<dbReference type="InterPro" id="IPR012312">
    <property type="entry name" value="Hemerythrin-like"/>
</dbReference>
<organism evidence="5 6">
    <name type="scientific">Lutispora thermophila DSM 19022</name>
    <dbReference type="NCBI Taxonomy" id="1122184"/>
    <lineage>
        <taxon>Bacteria</taxon>
        <taxon>Bacillati</taxon>
        <taxon>Bacillota</taxon>
        <taxon>Clostridia</taxon>
        <taxon>Lutisporales</taxon>
        <taxon>Lutisporaceae</taxon>
        <taxon>Lutispora</taxon>
    </lineage>
</organism>
<dbReference type="Proteomes" id="UP000184442">
    <property type="component" value="Unassembled WGS sequence"/>
</dbReference>
<dbReference type="STRING" id="1122184.SAMN02745176_00686"/>
<gene>
    <name evidence="5" type="ORF">SAMN02745176_00686</name>
</gene>
<dbReference type="InterPro" id="IPR035938">
    <property type="entry name" value="Hemerythrin-like_sf"/>
</dbReference>
<dbReference type="SUPFAM" id="SSF47188">
    <property type="entry name" value="Hemerythrin-like"/>
    <property type="match status" value="1"/>
</dbReference>
<keyword evidence="2" id="KW-0479">Metal-binding</keyword>
<sequence length="137" mass="16698">MFEWKDAYKVNVPEIDKQHRELFRIGREIADLVDAKDDYDHFDEIMAILKQLKDYTFYHFQYEEKLMEKYGYEGTDLHKIEHLFLTKKIEKFEEEDLDEKQGEAVVELVNFISDWICGHILKTDMKYKDFFNKVIQD</sequence>
<evidence type="ECO:0000259" key="4">
    <source>
        <dbReference type="Pfam" id="PF01814"/>
    </source>
</evidence>
<keyword evidence="3" id="KW-0408">Iron</keyword>
<protein>
    <submittedName>
        <fullName evidence="5">Hemerythrin</fullName>
    </submittedName>
</protein>
<dbReference type="InterPro" id="IPR050669">
    <property type="entry name" value="Hemerythrin"/>
</dbReference>
<dbReference type="InterPro" id="IPR012827">
    <property type="entry name" value="Hemerythrin_metal-bd"/>
</dbReference>
<dbReference type="GO" id="GO:0046872">
    <property type="term" value="F:metal ion binding"/>
    <property type="evidence" value="ECO:0007669"/>
    <property type="project" value="UniProtKB-KW"/>
</dbReference>
<dbReference type="Pfam" id="PF01814">
    <property type="entry name" value="Hemerythrin"/>
    <property type="match status" value="1"/>
</dbReference>
<evidence type="ECO:0000313" key="5">
    <source>
        <dbReference type="EMBL" id="SHI58164.1"/>
    </source>
</evidence>
<keyword evidence="6" id="KW-1185">Reference proteome</keyword>
<dbReference type="AlphaFoldDB" id="A0A1M6CBK0"/>
<dbReference type="PANTHER" id="PTHR37164">
    <property type="entry name" value="BACTERIOHEMERYTHRIN"/>
    <property type="match status" value="1"/>
</dbReference>
<accession>A0A1M6CBK0</accession>
<evidence type="ECO:0000256" key="1">
    <source>
        <dbReference type="ARBA" id="ARBA00010587"/>
    </source>
</evidence>
<dbReference type="PANTHER" id="PTHR37164:SF1">
    <property type="entry name" value="BACTERIOHEMERYTHRIN"/>
    <property type="match status" value="1"/>
</dbReference>
<evidence type="ECO:0000256" key="3">
    <source>
        <dbReference type="ARBA" id="ARBA00023004"/>
    </source>
</evidence>
<dbReference type="CDD" id="cd12107">
    <property type="entry name" value="Hemerythrin"/>
    <property type="match status" value="1"/>
</dbReference>
<reference evidence="5 6" key="1">
    <citation type="submission" date="2016-11" db="EMBL/GenBank/DDBJ databases">
        <authorList>
            <person name="Jaros S."/>
            <person name="Januszkiewicz K."/>
            <person name="Wedrychowicz H."/>
        </authorList>
    </citation>
    <scope>NUCLEOTIDE SEQUENCE [LARGE SCALE GENOMIC DNA]</scope>
    <source>
        <strain evidence="5 6">DSM 19022</strain>
    </source>
</reference>
<dbReference type="RefSeq" id="WP_073024572.1">
    <property type="nucleotide sequence ID" value="NZ_FQZS01000005.1"/>
</dbReference>
<dbReference type="EMBL" id="FQZS01000005">
    <property type="protein sequence ID" value="SHI58164.1"/>
    <property type="molecule type" value="Genomic_DNA"/>
</dbReference>
<dbReference type="PROSITE" id="PS00550">
    <property type="entry name" value="HEMERYTHRINS"/>
    <property type="match status" value="1"/>
</dbReference>
<dbReference type="NCBIfam" id="NF033749">
    <property type="entry name" value="bact_hemeryth"/>
    <property type="match status" value="1"/>
</dbReference>